<organism evidence="7 8">
    <name type="scientific">Pelagibacterium flavum</name>
    <dbReference type="NCBI Taxonomy" id="2984530"/>
    <lineage>
        <taxon>Bacteria</taxon>
        <taxon>Pseudomonadati</taxon>
        <taxon>Pseudomonadota</taxon>
        <taxon>Alphaproteobacteria</taxon>
        <taxon>Hyphomicrobiales</taxon>
        <taxon>Devosiaceae</taxon>
        <taxon>Pelagibacterium</taxon>
    </lineage>
</organism>
<dbReference type="CDD" id="cd06171">
    <property type="entry name" value="Sigma70_r4"/>
    <property type="match status" value="1"/>
</dbReference>
<dbReference type="EMBL" id="CP107716">
    <property type="protein sequence ID" value="UYQ73087.1"/>
    <property type="molecule type" value="Genomic_DNA"/>
</dbReference>
<evidence type="ECO:0000313" key="8">
    <source>
        <dbReference type="Proteomes" id="UP001163882"/>
    </source>
</evidence>
<dbReference type="PANTHER" id="PTHR43133">
    <property type="entry name" value="RNA POLYMERASE ECF-TYPE SIGMA FACTO"/>
    <property type="match status" value="1"/>
</dbReference>
<sequence length="175" mass="19551">MDQILATEDTIARAAKGDRAAFAALVSLHYDFLYRTAYKWCGNREDAEDVTQDVCIKLATAISGFDGRSAFTSWLYRIVLNAVRDRQRQGVRRSRQSEALAHVTASEMAPEQESVATQSQIWDAVRKLPEKQRDAVLLVYGEDMAHAEAAAIMGTRESTVSWYVHEAKKALKGLV</sequence>
<dbReference type="InterPro" id="IPR013249">
    <property type="entry name" value="RNA_pol_sigma70_r4_t2"/>
</dbReference>
<dbReference type="RefSeq" id="WP_264226677.1">
    <property type="nucleotide sequence ID" value="NZ_CP107716.1"/>
</dbReference>
<dbReference type="InterPro" id="IPR013325">
    <property type="entry name" value="RNA_pol_sigma_r2"/>
</dbReference>
<evidence type="ECO:0000256" key="2">
    <source>
        <dbReference type="ARBA" id="ARBA00023015"/>
    </source>
</evidence>
<dbReference type="SUPFAM" id="SSF88659">
    <property type="entry name" value="Sigma3 and sigma4 domains of RNA polymerase sigma factors"/>
    <property type="match status" value="1"/>
</dbReference>
<evidence type="ECO:0000259" key="6">
    <source>
        <dbReference type="Pfam" id="PF08281"/>
    </source>
</evidence>
<keyword evidence="2" id="KW-0805">Transcription regulation</keyword>
<feature type="domain" description="RNA polymerase sigma factor 70 region 4 type 2" evidence="6">
    <location>
        <begin position="120"/>
        <end position="171"/>
    </location>
</feature>
<dbReference type="Gene3D" id="1.10.1740.10">
    <property type="match status" value="1"/>
</dbReference>
<dbReference type="InterPro" id="IPR007627">
    <property type="entry name" value="RNA_pol_sigma70_r2"/>
</dbReference>
<dbReference type="Pfam" id="PF04542">
    <property type="entry name" value="Sigma70_r2"/>
    <property type="match status" value="1"/>
</dbReference>
<evidence type="ECO:0000256" key="4">
    <source>
        <dbReference type="ARBA" id="ARBA00023163"/>
    </source>
</evidence>
<dbReference type="InterPro" id="IPR014284">
    <property type="entry name" value="RNA_pol_sigma-70_dom"/>
</dbReference>
<dbReference type="SUPFAM" id="SSF88946">
    <property type="entry name" value="Sigma2 domain of RNA polymerase sigma factors"/>
    <property type="match status" value="1"/>
</dbReference>
<dbReference type="InterPro" id="IPR039425">
    <property type="entry name" value="RNA_pol_sigma-70-like"/>
</dbReference>
<dbReference type="InterPro" id="IPR013324">
    <property type="entry name" value="RNA_pol_sigma_r3/r4-like"/>
</dbReference>
<keyword evidence="3" id="KW-0731">Sigma factor</keyword>
<evidence type="ECO:0000313" key="7">
    <source>
        <dbReference type="EMBL" id="UYQ73087.1"/>
    </source>
</evidence>
<dbReference type="NCBIfam" id="TIGR02937">
    <property type="entry name" value="sigma70-ECF"/>
    <property type="match status" value="1"/>
</dbReference>
<comment type="similarity">
    <text evidence="1">Belongs to the sigma-70 factor family. ECF subfamily.</text>
</comment>
<proteinExistence type="inferred from homology"/>
<dbReference type="Pfam" id="PF08281">
    <property type="entry name" value="Sigma70_r4_2"/>
    <property type="match status" value="1"/>
</dbReference>
<feature type="domain" description="RNA polymerase sigma-70 region 2" evidence="5">
    <location>
        <begin position="25"/>
        <end position="90"/>
    </location>
</feature>
<dbReference type="PANTHER" id="PTHR43133:SF51">
    <property type="entry name" value="RNA POLYMERASE SIGMA FACTOR"/>
    <property type="match status" value="1"/>
</dbReference>
<evidence type="ECO:0000259" key="5">
    <source>
        <dbReference type="Pfam" id="PF04542"/>
    </source>
</evidence>
<dbReference type="InterPro" id="IPR036388">
    <property type="entry name" value="WH-like_DNA-bd_sf"/>
</dbReference>
<dbReference type="Proteomes" id="UP001163882">
    <property type="component" value="Chromosome"/>
</dbReference>
<dbReference type="Gene3D" id="1.10.10.10">
    <property type="entry name" value="Winged helix-like DNA-binding domain superfamily/Winged helix DNA-binding domain"/>
    <property type="match status" value="1"/>
</dbReference>
<keyword evidence="4" id="KW-0804">Transcription</keyword>
<name>A0ABY6IUV9_9HYPH</name>
<reference evidence="7" key="1">
    <citation type="submission" date="2022-10" db="EMBL/GenBank/DDBJ databases">
        <title>YIM 151497 complete genome.</title>
        <authorList>
            <person name="Chen X."/>
        </authorList>
    </citation>
    <scope>NUCLEOTIDE SEQUENCE</scope>
    <source>
        <strain evidence="7">YIM 151497</strain>
    </source>
</reference>
<accession>A0ABY6IUV9</accession>
<gene>
    <name evidence="7" type="ORF">OF122_04810</name>
</gene>
<evidence type="ECO:0000256" key="1">
    <source>
        <dbReference type="ARBA" id="ARBA00010641"/>
    </source>
</evidence>
<keyword evidence="8" id="KW-1185">Reference proteome</keyword>
<protein>
    <submittedName>
        <fullName evidence="7">RNA polymerase sigma factor</fullName>
    </submittedName>
</protein>
<evidence type="ECO:0000256" key="3">
    <source>
        <dbReference type="ARBA" id="ARBA00023082"/>
    </source>
</evidence>